<protein>
    <submittedName>
        <fullName evidence="2">Uncharacterized protein</fullName>
    </submittedName>
</protein>
<feature type="transmembrane region" description="Helical" evidence="1">
    <location>
        <begin position="77"/>
        <end position="96"/>
    </location>
</feature>
<organism evidence="2 3">
    <name type="scientific">Blastopirellula marina</name>
    <dbReference type="NCBI Taxonomy" id="124"/>
    <lineage>
        <taxon>Bacteria</taxon>
        <taxon>Pseudomonadati</taxon>
        <taxon>Planctomycetota</taxon>
        <taxon>Planctomycetia</taxon>
        <taxon>Pirellulales</taxon>
        <taxon>Pirellulaceae</taxon>
        <taxon>Blastopirellula</taxon>
    </lineage>
</organism>
<dbReference type="AlphaFoldDB" id="A0A2S8GQJ1"/>
<accession>A0A2S8GQJ1</accession>
<comment type="caution">
    <text evidence="2">The sequence shown here is derived from an EMBL/GenBank/DDBJ whole genome shotgun (WGS) entry which is preliminary data.</text>
</comment>
<keyword evidence="1" id="KW-0812">Transmembrane</keyword>
<evidence type="ECO:0000313" key="2">
    <source>
        <dbReference type="EMBL" id="PQO46699.1"/>
    </source>
</evidence>
<keyword evidence="1" id="KW-1133">Transmembrane helix</keyword>
<sequence length="101" mass="10597">MSLSSSILRFAPLILPLVALAGTVLGLAIRLNSFPNIDNVVFAAIATMISGVVAVCLVIGCVFLAIDLCCAFLRPTLLVSFAAIAIVVFVAAYFYGRGLDF</sequence>
<dbReference type="EMBL" id="PUHZ01000008">
    <property type="protein sequence ID" value="PQO46699.1"/>
    <property type="molecule type" value="Genomic_DNA"/>
</dbReference>
<proteinExistence type="predicted"/>
<feature type="transmembrane region" description="Helical" evidence="1">
    <location>
        <begin position="42"/>
        <end position="65"/>
    </location>
</feature>
<name>A0A2S8GQJ1_9BACT</name>
<gene>
    <name evidence="2" type="ORF">C5Y93_07645</name>
</gene>
<reference evidence="2 3" key="1">
    <citation type="submission" date="2018-02" db="EMBL/GenBank/DDBJ databases">
        <title>Comparative genomes isolates from brazilian mangrove.</title>
        <authorList>
            <person name="Araujo J.E."/>
            <person name="Taketani R.G."/>
            <person name="Silva M.C.P."/>
            <person name="Loureco M.V."/>
            <person name="Andreote F.D."/>
        </authorList>
    </citation>
    <scope>NUCLEOTIDE SEQUENCE [LARGE SCALE GENOMIC DNA]</scope>
    <source>
        <strain evidence="2 3">Nap-Phe MGV</strain>
    </source>
</reference>
<dbReference type="Proteomes" id="UP000237819">
    <property type="component" value="Unassembled WGS sequence"/>
</dbReference>
<evidence type="ECO:0000256" key="1">
    <source>
        <dbReference type="SAM" id="Phobius"/>
    </source>
</evidence>
<keyword evidence="1" id="KW-0472">Membrane</keyword>
<evidence type="ECO:0000313" key="3">
    <source>
        <dbReference type="Proteomes" id="UP000237819"/>
    </source>
</evidence>